<dbReference type="RefSeq" id="WP_092065820.1">
    <property type="nucleotide sequence ID" value="NZ_FNIN01000009.1"/>
</dbReference>
<name>A0A1H0EVA6_9BACT</name>
<reference evidence="1 2" key="1">
    <citation type="submission" date="2016-10" db="EMBL/GenBank/DDBJ databases">
        <authorList>
            <person name="de Groot N.N."/>
        </authorList>
    </citation>
    <scope>NUCLEOTIDE SEQUENCE [LARGE SCALE GENOMIC DNA]</scope>
    <source>
        <strain evidence="1 2">DSM 15269</strain>
    </source>
</reference>
<keyword evidence="2" id="KW-1185">Reference proteome</keyword>
<organism evidence="1 2">
    <name type="scientific">Desulfonauticus submarinus</name>
    <dbReference type="NCBI Taxonomy" id="206665"/>
    <lineage>
        <taxon>Bacteria</taxon>
        <taxon>Pseudomonadati</taxon>
        <taxon>Thermodesulfobacteriota</taxon>
        <taxon>Desulfovibrionia</taxon>
        <taxon>Desulfovibrionales</taxon>
        <taxon>Desulfonauticaceae</taxon>
        <taxon>Desulfonauticus</taxon>
    </lineage>
</organism>
<sequence>MGFKSFFSFPNVSNKSFKELVSLSLQNWHFHKDIEATKISLAKSVKIKLQKLQQALTKFKLEKKQFPVLLHQTNSKYFKTTLLNTSIPREKLISRGFKKDSISFIPTGTYTFTINVGKFKETLDVKINHNESYFSILNKIAKTINSSDLPLYADVVYQKNGYEKIPTFEKGYILTLTPTNLEDDVDFTETQGFLLKKIGLSKIEPFEFSLKENEFSNLYIFQKFSPTSFTTSFFFPQEPINWDIGGYSFSFSSEVNSGDIKIQVVDESARRQLELLAADSQALVKDTSNWQDIINNLGLDTSEIDNDTTWNEVRGWLKDSIQVYSDTTYLELFLKIRDKLIELSQGEILPEILEQKNTIYLKNKEYKREEIALSFALSNLKLGEKLVLTEGDNNLLDKLGLRGTAKPGKDSFIKLNGNEYTFSSSRISQQKGNVLLEIKEENPHVQLYEVKKTTDEIIYRIERVIQAYNNIIPDILKNSWIWKSDFIKGFKKPFEDNQKDLNLIGMDQDLDYFLRLNYDRLDATLSLADNGYTVIFNALLGDRGFFTQLKGYLEDILQNPISAYFSLKEQKVPLGTKEVENILSNQITGILLNKIVR</sequence>
<dbReference type="Proteomes" id="UP000199602">
    <property type="component" value="Unassembled WGS sequence"/>
</dbReference>
<dbReference type="STRING" id="206665.SAMN04488516_10961"/>
<accession>A0A1H0EVA6</accession>
<proteinExistence type="predicted"/>
<protein>
    <submittedName>
        <fullName evidence="1">Uncharacterized protein</fullName>
    </submittedName>
</protein>
<dbReference type="AlphaFoldDB" id="A0A1H0EVA6"/>
<gene>
    <name evidence="1" type="ORF">SAMN04488516_10961</name>
</gene>
<dbReference type="EMBL" id="FNIN01000009">
    <property type="protein sequence ID" value="SDN86310.1"/>
    <property type="molecule type" value="Genomic_DNA"/>
</dbReference>
<evidence type="ECO:0000313" key="1">
    <source>
        <dbReference type="EMBL" id="SDN86310.1"/>
    </source>
</evidence>
<evidence type="ECO:0000313" key="2">
    <source>
        <dbReference type="Proteomes" id="UP000199602"/>
    </source>
</evidence>